<keyword evidence="6" id="KW-0694">RNA-binding</keyword>
<proteinExistence type="inferred from homology"/>
<dbReference type="OrthoDB" id="4310724at2759"/>
<accession>A0A2T9YRY0</accession>
<dbReference type="PROSITE" id="PS00039">
    <property type="entry name" value="DEAD_ATP_HELICASE"/>
    <property type="match status" value="1"/>
</dbReference>
<dbReference type="Gene3D" id="3.40.50.300">
    <property type="entry name" value="P-loop containing nucleotide triphosphate hydrolases"/>
    <property type="match status" value="2"/>
</dbReference>
<dbReference type="PANTHER" id="PTHR47959:SF1">
    <property type="entry name" value="ATP-DEPENDENT RNA HELICASE DBPA"/>
    <property type="match status" value="1"/>
</dbReference>
<keyword evidence="5 9" id="KW-0067">ATP-binding</keyword>
<feature type="short sequence motif" description="Q motif" evidence="8">
    <location>
        <begin position="212"/>
        <end position="240"/>
    </location>
</feature>
<dbReference type="STRING" id="133385.A0A2T9YRY0"/>
<keyword evidence="3 9" id="KW-0378">Hydrolase</keyword>
<evidence type="ECO:0000256" key="3">
    <source>
        <dbReference type="ARBA" id="ARBA00022801"/>
    </source>
</evidence>
<dbReference type="InterPro" id="IPR050079">
    <property type="entry name" value="DEAD_box_RNA_helicase"/>
</dbReference>
<evidence type="ECO:0000259" key="11">
    <source>
        <dbReference type="PROSITE" id="PS51192"/>
    </source>
</evidence>
<dbReference type="SMART" id="SM00490">
    <property type="entry name" value="HELICc"/>
    <property type="match status" value="1"/>
</dbReference>
<organism evidence="14 15">
    <name type="scientific">Smittium simulii</name>
    <dbReference type="NCBI Taxonomy" id="133385"/>
    <lineage>
        <taxon>Eukaryota</taxon>
        <taxon>Fungi</taxon>
        <taxon>Fungi incertae sedis</taxon>
        <taxon>Zoopagomycota</taxon>
        <taxon>Kickxellomycotina</taxon>
        <taxon>Harpellomycetes</taxon>
        <taxon>Harpellales</taxon>
        <taxon>Legeriomycetaceae</taxon>
        <taxon>Smittium</taxon>
    </lineage>
</organism>
<dbReference type="PROSITE" id="PS51194">
    <property type="entry name" value="HELICASE_CTER"/>
    <property type="match status" value="1"/>
</dbReference>
<feature type="domain" description="Helicase C-terminal" evidence="12">
    <location>
        <begin position="475"/>
        <end position="619"/>
    </location>
</feature>
<dbReference type="CDD" id="cd18787">
    <property type="entry name" value="SF2_C_DEAD"/>
    <property type="match status" value="1"/>
</dbReference>
<dbReference type="CDD" id="cd17946">
    <property type="entry name" value="DEADc_DDX24"/>
    <property type="match status" value="1"/>
</dbReference>
<evidence type="ECO:0000256" key="7">
    <source>
        <dbReference type="ARBA" id="ARBA00047984"/>
    </source>
</evidence>
<dbReference type="GO" id="GO:0016787">
    <property type="term" value="F:hydrolase activity"/>
    <property type="evidence" value="ECO:0007669"/>
    <property type="project" value="UniProtKB-KW"/>
</dbReference>
<keyword evidence="2 9" id="KW-0547">Nucleotide-binding</keyword>
<dbReference type="PROSITE" id="PS51192">
    <property type="entry name" value="HELICASE_ATP_BIND_1"/>
    <property type="match status" value="1"/>
</dbReference>
<comment type="caution">
    <text evidence="14">The sequence shown here is derived from an EMBL/GenBank/DDBJ whole genome shotgun (WGS) entry which is preliminary data.</text>
</comment>
<dbReference type="PROSITE" id="PS51195">
    <property type="entry name" value="Q_MOTIF"/>
    <property type="match status" value="1"/>
</dbReference>
<dbReference type="Pfam" id="PF00270">
    <property type="entry name" value="DEAD"/>
    <property type="match status" value="1"/>
</dbReference>
<feature type="compositionally biased region" description="Basic and acidic residues" evidence="10">
    <location>
        <begin position="44"/>
        <end position="62"/>
    </location>
</feature>
<dbReference type="InterPro" id="IPR011545">
    <property type="entry name" value="DEAD/DEAH_box_helicase_dom"/>
</dbReference>
<evidence type="ECO:0000259" key="12">
    <source>
        <dbReference type="PROSITE" id="PS51194"/>
    </source>
</evidence>
<dbReference type="InterPro" id="IPR014001">
    <property type="entry name" value="Helicase_ATP-bd"/>
</dbReference>
<evidence type="ECO:0000256" key="8">
    <source>
        <dbReference type="PROSITE-ProRule" id="PRU00552"/>
    </source>
</evidence>
<evidence type="ECO:0000313" key="14">
    <source>
        <dbReference type="EMBL" id="PVU95087.1"/>
    </source>
</evidence>
<dbReference type="GO" id="GO:0003724">
    <property type="term" value="F:RNA helicase activity"/>
    <property type="evidence" value="ECO:0007669"/>
    <property type="project" value="UniProtKB-EC"/>
</dbReference>
<dbReference type="InterPro" id="IPR001650">
    <property type="entry name" value="Helicase_C-like"/>
</dbReference>
<reference evidence="14 15" key="1">
    <citation type="journal article" date="2018" name="MBio">
        <title>Comparative Genomics Reveals the Core Gene Toolbox for the Fungus-Insect Symbiosis.</title>
        <authorList>
            <person name="Wang Y."/>
            <person name="Stata M."/>
            <person name="Wang W."/>
            <person name="Stajich J.E."/>
            <person name="White M.M."/>
            <person name="Moncalvo J.M."/>
        </authorList>
    </citation>
    <scope>NUCLEOTIDE SEQUENCE [LARGE SCALE GENOMIC DNA]</scope>
    <source>
        <strain evidence="14 15">SWE-8-4</strain>
    </source>
</reference>
<feature type="region of interest" description="Disordered" evidence="10">
    <location>
        <begin position="1"/>
        <end position="70"/>
    </location>
</feature>
<comment type="similarity">
    <text evidence="9">Belongs to the DEAD box helicase family.</text>
</comment>
<dbReference type="GO" id="GO:0005829">
    <property type="term" value="C:cytosol"/>
    <property type="evidence" value="ECO:0007669"/>
    <property type="project" value="TreeGrafter"/>
</dbReference>
<dbReference type="Proteomes" id="UP000245383">
    <property type="component" value="Unassembled WGS sequence"/>
</dbReference>
<dbReference type="EC" id="3.6.4.13" evidence="1"/>
<dbReference type="SMART" id="SM00487">
    <property type="entry name" value="DEXDc"/>
    <property type="match status" value="1"/>
</dbReference>
<protein>
    <recommendedName>
        <fullName evidence="1">RNA helicase</fullName>
        <ecNumber evidence="1">3.6.4.13</ecNumber>
    </recommendedName>
</protein>
<gene>
    <name evidence="14" type="ORF">BB561_002062</name>
</gene>
<dbReference type="Pfam" id="PF00271">
    <property type="entry name" value="Helicase_C"/>
    <property type="match status" value="1"/>
</dbReference>
<evidence type="ECO:0000256" key="5">
    <source>
        <dbReference type="ARBA" id="ARBA00022840"/>
    </source>
</evidence>
<evidence type="ECO:0000256" key="1">
    <source>
        <dbReference type="ARBA" id="ARBA00012552"/>
    </source>
</evidence>
<keyword evidence="15" id="KW-1185">Reference proteome</keyword>
<feature type="domain" description="DEAD-box RNA helicase Q" evidence="13">
    <location>
        <begin position="212"/>
        <end position="240"/>
    </location>
</feature>
<dbReference type="InterPro" id="IPR000629">
    <property type="entry name" value="RNA-helicase_DEAD-box_CS"/>
</dbReference>
<feature type="region of interest" description="Disordered" evidence="10">
    <location>
        <begin position="162"/>
        <end position="196"/>
    </location>
</feature>
<evidence type="ECO:0000256" key="2">
    <source>
        <dbReference type="ARBA" id="ARBA00022741"/>
    </source>
</evidence>
<dbReference type="GO" id="GO:0005524">
    <property type="term" value="F:ATP binding"/>
    <property type="evidence" value="ECO:0007669"/>
    <property type="project" value="UniProtKB-KW"/>
</dbReference>
<keyword evidence="4 9" id="KW-0347">Helicase</keyword>
<evidence type="ECO:0000256" key="9">
    <source>
        <dbReference type="RuleBase" id="RU000492"/>
    </source>
</evidence>
<dbReference type="InterPro" id="IPR014014">
    <property type="entry name" value="RNA_helicase_DEAD_Q_motif"/>
</dbReference>
<dbReference type="SUPFAM" id="SSF52540">
    <property type="entry name" value="P-loop containing nucleoside triphosphate hydrolases"/>
    <property type="match status" value="2"/>
</dbReference>
<dbReference type="GO" id="GO:0003723">
    <property type="term" value="F:RNA binding"/>
    <property type="evidence" value="ECO:0007669"/>
    <property type="project" value="UniProtKB-KW"/>
</dbReference>
<evidence type="ECO:0000313" key="15">
    <source>
        <dbReference type="Proteomes" id="UP000245383"/>
    </source>
</evidence>
<name>A0A2T9YRY0_9FUNG</name>
<dbReference type="EMBL" id="MBFR01000065">
    <property type="protein sequence ID" value="PVU95087.1"/>
    <property type="molecule type" value="Genomic_DNA"/>
</dbReference>
<dbReference type="AlphaFoldDB" id="A0A2T9YRY0"/>
<dbReference type="PANTHER" id="PTHR47959">
    <property type="entry name" value="ATP-DEPENDENT RNA HELICASE RHLE-RELATED"/>
    <property type="match status" value="1"/>
</dbReference>
<evidence type="ECO:0000256" key="10">
    <source>
        <dbReference type="SAM" id="MobiDB-lite"/>
    </source>
</evidence>
<evidence type="ECO:0000259" key="13">
    <source>
        <dbReference type="PROSITE" id="PS51195"/>
    </source>
</evidence>
<evidence type="ECO:0000256" key="6">
    <source>
        <dbReference type="ARBA" id="ARBA00022884"/>
    </source>
</evidence>
<evidence type="ECO:0000256" key="4">
    <source>
        <dbReference type="ARBA" id="ARBA00022806"/>
    </source>
</evidence>
<dbReference type="InterPro" id="IPR027417">
    <property type="entry name" value="P-loop_NTPase"/>
</dbReference>
<feature type="domain" description="Helicase ATP-binding" evidence="11">
    <location>
        <begin position="243"/>
        <end position="426"/>
    </location>
</feature>
<sequence length="663" mass="75036">MWTVTKKPHLSAQNSTPGAQTKPLNSGQSEDTSTSDILQTETKSSLDEPQKQLQWKKVEIPKHFSAPDNEMGGLLEFEEIDGEYFDQNSLDLSKLDQAENSHPKKAQNFDDLDDINWDDFIFVDDFDQDTADKTPIKTIGQLARESIDNSQNVTFDSLETVQKSVEPETQHNPSLNIKQKNKKSKPAPKNLPASKADDKDKVVLDTFNESLWAWKNLGLCDALLKGIQSCGFKKPTEIQKKSLPPANKGRDILGAAETGSGKTLAFGLPMLQYVIQNRAENISDRCLMALVLLPTRELALQVKENLSKVDRESPVRIVSLVGGMSLQKQERLLTQNPEIIVATTGRLWEIIEQTDLLTGKLEKIKFLVLDEADRMVERGHFKELTEILRIVNSDNEAKRQTMVFSATLNKNLSFQKKKLSSTGPGNSENPMQEMINVLKFKDPNPLMIDVTPANAISKKIFETRIDCLKSEKEVYLYFFLTRFIGKSLVFVNSISSIRRLIPILTNLNVEVFPLHAQMQQRQRLKNLDRFKESKHGVLIASDVAARGLDIPSVDHVIHYQVPRGGELYVHRSGRTARAHLEGVVVIIVCPEERKNYLKLCKTLRKDEIPILPMEYSMVAKFKPLVTLSREIDSIEHRLDKESHDQEWMSKAADEMGIEIDPDL</sequence>
<feature type="compositionally biased region" description="Polar residues" evidence="10">
    <location>
        <begin position="11"/>
        <end position="43"/>
    </location>
</feature>
<comment type="catalytic activity">
    <reaction evidence="7">
        <text>ATP + H2O = ADP + phosphate + H(+)</text>
        <dbReference type="Rhea" id="RHEA:13065"/>
        <dbReference type="ChEBI" id="CHEBI:15377"/>
        <dbReference type="ChEBI" id="CHEBI:15378"/>
        <dbReference type="ChEBI" id="CHEBI:30616"/>
        <dbReference type="ChEBI" id="CHEBI:43474"/>
        <dbReference type="ChEBI" id="CHEBI:456216"/>
        <dbReference type="EC" id="3.6.4.13"/>
    </reaction>
</comment>